<dbReference type="STRING" id="226505.SAMN05444394_1866"/>
<evidence type="ECO:0000256" key="1">
    <source>
        <dbReference type="SAM" id="Phobius"/>
    </source>
</evidence>
<keyword evidence="1" id="KW-0812">Transmembrane</keyword>
<reference evidence="3" key="1">
    <citation type="submission" date="2016-11" db="EMBL/GenBank/DDBJ databases">
        <authorList>
            <person name="Varghese N."/>
            <person name="Submissions S."/>
        </authorList>
    </citation>
    <scope>NUCLEOTIDE SEQUENCE [LARGE SCALE GENOMIC DNA]</scope>
    <source>
        <strain evidence="3">DSM 15292</strain>
    </source>
</reference>
<accession>A0A1N6E9C7</accession>
<feature type="transmembrane region" description="Helical" evidence="1">
    <location>
        <begin position="162"/>
        <end position="181"/>
    </location>
</feature>
<feature type="transmembrane region" description="Helical" evidence="1">
    <location>
        <begin position="338"/>
        <end position="356"/>
    </location>
</feature>
<feature type="transmembrane region" description="Helical" evidence="1">
    <location>
        <begin position="202"/>
        <end position="218"/>
    </location>
</feature>
<protein>
    <recommendedName>
        <fullName evidence="4">O-Antigen ligase</fullName>
    </recommendedName>
</protein>
<feature type="transmembrane region" description="Helical" evidence="1">
    <location>
        <begin position="95"/>
        <end position="113"/>
    </location>
</feature>
<evidence type="ECO:0000313" key="2">
    <source>
        <dbReference type="EMBL" id="SIN79624.1"/>
    </source>
</evidence>
<keyword evidence="3" id="KW-1185">Reference proteome</keyword>
<feature type="transmembrane region" description="Helical" evidence="1">
    <location>
        <begin position="125"/>
        <end position="142"/>
    </location>
</feature>
<feature type="transmembrane region" description="Helical" evidence="1">
    <location>
        <begin position="230"/>
        <end position="250"/>
    </location>
</feature>
<sequence>MTSLTVYSRYSKLLAIAEISTIFFFIFIPYMGFSSYLKNFLFIFVAILFIKRKPSLSCSDVRFLKSFLGFFMIILLFICLKSLTNLNYKDGFMAFKELFLVFSGIFSSILYFFSMHPYFKSFPRIFIIYSFYILILFTFLTHNFDFLILNNLNNFISHGFNSASESIICFLYIPYCLYFIYNKKYSYLIISIFMMLVVGKRLPIFIVLFMLFLAYFKIYKIVNLKSLKVLYFLSIFFIYFIIINFGYGVYDDFIYNNLMVSPNQFSAGRYLIYYNLFKEYNVISLFGYNLGELSIYTSSLSFTNLTLVHSDILKIFVEFGIILGVLFFIYYLKFFYFFGYNFLLLFMFTFTFVIILISDNVFIYNTIQFIYFLIYFISQSEEKINIYRRSE</sequence>
<feature type="transmembrane region" description="Helical" evidence="1">
    <location>
        <begin position="12"/>
        <end position="30"/>
    </location>
</feature>
<name>A0A1N6E9C7_9BACT</name>
<evidence type="ECO:0000313" key="3">
    <source>
        <dbReference type="Proteomes" id="UP000185221"/>
    </source>
</evidence>
<gene>
    <name evidence="2" type="ORF">SAMN05444394_1866</name>
</gene>
<proteinExistence type="predicted"/>
<keyword evidence="1" id="KW-0472">Membrane</keyword>
<dbReference type="RefSeq" id="WP_143185898.1">
    <property type="nucleotide sequence ID" value="NZ_FSRC01000001.1"/>
</dbReference>
<feature type="transmembrane region" description="Helical" evidence="1">
    <location>
        <begin position="63"/>
        <end position="83"/>
    </location>
</feature>
<keyword evidence="1" id="KW-1133">Transmembrane helix</keyword>
<evidence type="ECO:0008006" key="4">
    <source>
        <dbReference type="Google" id="ProtNLM"/>
    </source>
</evidence>
<feature type="transmembrane region" description="Helical" evidence="1">
    <location>
        <begin position="311"/>
        <end position="331"/>
    </location>
</feature>
<dbReference type="Proteomes" id="UP000185221">
    <property type="component" value="Unassembled WGS sequence"/>
</dbReference>
<feature type="transmembrane region" description="Helical" evidence="1">
    <location>
        <begin position="362"/>
        <end position="378"/>
    </location>
</feature>
<dbReference type="AlphaFoldDB" id="A0A1N6E9C7"/>
<dbReference type="EMBL" id="FSRC01000001">
    <property type="protein sequence ID" value="SIN79624.1"/>
    <property type="molecule type" value="Genomic_DNA"/>
</dbReference>
<organism evidence="2 3">
    <name type="scientific">Algoriphagus halophilus</name>
    <dbReference type="NCBI Taxonomy" id="226505"/>
    <lineage>
        <taxon>Bacteria</taxon>
        <taxon>Pseudomonadati</taxon>
        <taxon>Bacteroidota</taxon>
        <taxon>Cytophagia</taxon>
        <taxon>Cytophagales</taxon>
        <taxon>Cyclobacteriaceae</taxon>
        <taxon>Algoriphagus</taxon>
    </lineage>
</organism>